<evidence type="ECO:0000256" key="3">
    <source>
        <dbReference type="ARBA" id="ARBA00022525"/>
    </source>
</evidence>
<accession>A0A9P0GZ95</accession>
<dbReference type="OrthoDB" id="7776143at2759"/>
<feature type="signal peptide" evidence="4">
    <location>
        <begin position="1"/>
        <end position="17"/>
    </location>
</feature>
<comment type="similarity">
    <text evidence="2">Belongs to the major royal jelly protein family.</text>
</comment>
<proteinExistence type="inferred from homology"/>
<dbReference type="AlphaFoldDB" id="A0A9P0GZ95"/>
<dbReference type="PANTHER" id="PTHR10009:SF11">
    <property type="entry name" value="RH54244P"/>
    <property type="match status" value="1"/>
</dbReference>
<protein>
    <submittedName>
        <fullName evidence="5">Uncharacterized protein</fullName>
    </submittedName>
</protein>
<dbReference type="Pfam" id="PF03022">
    <property type="entry name" value="MRJP"/>
    <property type="match status" value="1"/>
</dbReference>
<dbReference type="FunFam" id="2.120.10.30:FF:000045">
    <property type="entry name" value="Blast:Protein yellow"/>
    <property type="match status" value="1"/>
</dbReference>
<evidence type="ECO:0000313" key="5">
    <source>
        <dbReference type="EMBL" id="CAH1393209.1"/>
    </source>
</evidence>
<evidence type="ECO:0000313" key="6">
    <source>
        <dbReference type="Proteomes" id="UP001152798"/>
    </source>
</evidence>
<sequence>MWQAGLILISLLVLIEAKNDKLKEIFKWNQIDFAFPDEQTRNASIASGEFKKENNMPLGIEIWKDRVFITVPRWKSGVPSTLNYVKVTDGESPLLHPYPNWETNNVTEEKNYTIGNTFRVRADECGRLWVIDSGLINIVESPKVLSPPKIMIFNLTTDELIREYHLKPSDIKDDSFFANIVVDVSPDKCDEAFAYLPDLGSYCLVVYSYKENESYRINHHYFHFDPLYGDYNISGVNFQWTDGLFGISLSPLNENGFRTMYFHPLSSINEFTVSTEIIQNKTVASESYHEFKLLGSRGPYSQATTSFIDEKSGVMFYTQVNKNGVGCWNSKKFPNDYSINTNTLVVSDDETMVFPNDLKVDRDSNLWVLTDRLPEFIYRNLNKDQINFRVLKAPVSEVIKGTVCDN</sequence>
<organism evidence="5 6">
    <name type="scientific">Nezara viridula</name>
    <name type="common">Southern green stink bug</name>
    <name type="synonym">Cimex viridulus</name>
    <dbReference type="NCBI Taxonomy" id="85310"/>
    <lineage>
        <taxon>Eukaryota</taxon>
        <taxon>Metazoa</taxon>
        <taxon>Ecdysozoa</taxon>
        <taxon>Arthropoda</taxon>
        <taxon>Hexapoda</taxon>
        <taxon>Insecta</taxon>
        <taxon>Pterygota</taxon>
        <taxon>Neoptera</taxon>
        <taxon>Paraneoptera</taxon>
        <taxon>Hemiptera</taxon>
        <taxon>Heteroptera</taxon>
        <taxon>Panheteroptera</taxon>
        <taxon>Pentatomomorpha</taxon>
        <taxon>Pentatomoidea</taxon>
        <taxon>Pentatomidae</taxon>
        <taxon>Pentatominae</taxon>
        <taxon>Nezara</taxon>
    </lineage>
</organism>
<dbReference type="Proteomes" id="UP001152798">
    <property type="component" value="Chromosome 2"/>
</dbReference>
<dbReference type="PRINTS" id="PR01366">
    <property type="entry name" value="ROYALJELLY"/>
</dbReference>
<reference evidence="5" key="1">
    <citation type="submission" date="2022-01" db="EMBL/GenBank/DDBJ databases">
        <authorList>
            <person name="King R."/>
        </authorList>
    </citation>
    <scope>NUCLEOTIDE SEQUENCE</scope>
</reference>
<name>A0A9P0GZ95_NEZVI</name>
<dbReference type="Gene3D" id="2.120.10.30">
    <property type="entry name" value="TolB, C-terminal domain"/>
    <property type="match status" value="1"/>
</dbReference>
<feature type="chain" id="PRO_5040405285" evidence="4">
    <location>
        <begin position="18"/>
        <end position="406"/>
    </location>
</feature>
<dbReference type="InterPro" id="IPR011042">
    <property type="entry name" value="6-blade_b-propeller_TolB-like"/>
</dbReference>
<evidence type="ECO:0000256" key="2">
    <source>
        <dbReference type="ARBA" id="ARBA00009127"/>
    </source>
</evidence>
<dbReference type="EMBL" id="OV725078">
    <property type="protein sequence ID" value="CAH1393209.1"/>
    <property type="molecule type" value="Genomic_DNA"/>
</dbReference>
<dbReference type="InterPro" id="IPR017996">
    <property type="entry name" value="MRJP/yellow-related"/>
</dbReference>
<gene>
    <name evidence="5" type="ORF">NEZAVI_LOCUS3915</name>
</gene>
<dbReference type="GO" id="GO:0005576">
    <property type="term" value="C:extracellular region"/>
    <property type="evidence" value="ECO:0007669"/>
    <property type="project" value="UniProtKB-SubCell"/>
</dbReference>
<dbReference type="PANTHER" id="PTHR10009">
    <property type="entry name" value="PROTEIN YELLOW-RELATED"/>
    <property type="match status" value="1"/>
</dbReference>
<keyword evidence="3" id="KW-0964">Secreted</keyword>
<comment type="subcellular location">
    <subcellularLocation>
        <location evidence="1">Secreted</location>
    </subcellularLocation>
</comment>
<keyword evidence="6" id="KW-1185">Reference proteome</keyword>
<evidence type="ECO:0000256" key="1">
    <source>
        <dbReference type="ARBA" id="ARBA00004613"/>
    </source>
</evidence>
<keyword evidence="4" id="KW-0732">Signal</keyword>
<evidence type="ECO:0000256" key="4">
    <source>
        <dbReference type="SAM" id="SignalP"/>
    </source>
</evidence>